<feature type="transmembrane region" description="Helical" evidence="2">
    <location>
        <begin position="455"/>
        <end position="473"/>
    </location>
</feature>
<feature type="region of interest" description="Disordered" evidence="1">
    <location>
        <begin position="77"/>
        <end position="106"/>
    </location>
</feature>
<feature type="compositionally biased region" description="Basic and acidic residues" evidence="1">
    <location>
        <begin position="7"/>
        <end position="34"/>
    </location>
</feature>
<feature type="transmembrane region" description="Helical" evidence="2">
    <location>
        <begin position="479"/>
        <end position="499"/>
    </location>
</feature>
<keyword evidence="4" id="KW-1185">Reference proteome</keyword>
<feature type="region of interest" description="Disordered" evidence="1">
    <location>
        <begin position="1"/>
        <end position="60"/>
    </location>
</feature>
<dbReference type="RefSeq" id="WP_179786425.1">
    <property type="nucleotide sequence ID" value="NZ_BAAARR010000022.1"/>
</dbReference>
<evidence type="ECO:0000313" key="4">
    <source>
        <dbReference type="Proteomes" id="UP000579605"/>
    </source>
</evidence>
<dbReference type="EMBL" id="JACBZH010000001">
    <property type="protein sequence ID" value="NYH88541.1"/>
    <property type="molecule type" value="Genomic_DNA"/>
</dbReference>
<keyword evidence="2" id="KW-0812">Transmembrane</keyword>
<feature type="transmembrane region" description="Helical" evidence="2">
    <location>
        <begin position="341"/>
        <end position="366"/>
    </location>
</feature>
<feature type="transmembrane region" description="Helical" evidence="2">
    <location>
        <begin position="111"/>
        <end position="134"/>
    </location>
</feature>
<proteinExistence type="predicted"/>
<sequence length="511" mass="54356">MGSGEQSGERPGRRSDERRTELPDQRSDAPETDRPAVPGQPSVPEQPTVPEQGTELDRLRADLASIRAEVASARADAAEARAEAARMRAGEPPTPQPPSAERQRKPGQWRLPVAIALVVLGSLLAPLAVAAVWVKTEVTDTQKYVQTVAPLAREPAVQQAVATRATDAIFTRLHVDRLIGQTVTALTSRSGIPPLVADQLRALVGPMTSGIHGFVQARLVDVVRSDRFARVWVRVNTTAHQQMVQVLSGRSKAVVVSGDTVKLQLGPFIDVAKKDLASHGLGIVNRLPNINPSIPVAQTRDLVKAQNAYGLLNHLGVALPVLAVVFLGLGVFLARGHRRMLVAAGLGLAGGMIVLWLALAAGRAFYLNSVPPTALPPDAAAVIFDTFVRYLYTNLWTYFALGLAVAFGGFMTGPSVTATRTRSALAGGIGWLRTKAAAVGLRTGPVGPWVYAHRTLVRVAAVVVAALIFVLWNEPTAVVVWWLALAVGIAMVVIEFLAVPEAVPDTAKAEA</sequence>
<organism evidence="3 4">
    <name type="scientific">Actinopolymorpha rutila</name>
    <dbReference type="NCBI Taxonomy" id="446787"/>
    <lineage>
        <taxon>Bacteria</taxon>
        <taxon>Bacillati</taxon>
        <taxon>Actinomycetota</taxon>
        <taxon>Actinomycetes</taxon>
        <taxon>Propionibacteriales</taxon>
        <taxon>Actinopolymorphaceae</taxon>
        <taxon>Actinopolymorpha</taxon>
    </lineage>
</organism>
<feature type="transmembrane region" description="Helical" evidence="2">
    <location>
        <begin position="311"/>
        <end position="334"/>
    </location>
</feature>
<keyword evidence="2" id="KW-0472">Membrane</keyword>
<evidence type="ECO:0000256" key="2">
    <source>
        <dbReference type="SAM" id="Phobius"/>
    </source>
</evidence>
<feature type="transmembrane region" description="Helical" evidence="2">
    <location>
        <begin position="395"/>
        <end position="413"/>
    </location>
</feature>
<evidence type="ECO:0000256" key="1">
    <source>
        <dbReference type="SAM" id="MobiDB-lite"/>
    </source>
</evidence>
<evidence type="ECO:0008006" key="5">
    <source>
        <dbReference type="Google" id="ProtNLM"/>
    </source>
</evidence>
<comment type="caution">
    <text evidence="3">The sequence shown here is derived from an EMBL/GenBank/DDBJ whole genome shotgun (WGS) entry which is preliminary data.</text>
</comment>
<gene>
    <name evidence="3" type="ORF">F4554_001179</name>
</gene>
<accession>A0A852Z6K9</accession>
<keyword evidence="2" id="KW-1133">Transmembrane helix</keyword>
<dbReference type="AlphaFoldDB" id="A0A852Z6K9"/>
<reference evidence="3 4" key="1">
    <citation type="submission" date="2020-07" db="EMBL/GenBank/DDBJ databases">
        <title>Sequencing the genomes of 1000 actinobacteria strains.</title>
        <authorList>
            <person name="Klenk H.-P."/>
        </authorList>
    </citation>
    <scope>NUCLEOTIDE SEQUENCE [LARGE SCALE GENOMIC DNA]</scope>
    <source>
        <strain evidence="3 4">DSM 18448</strain>
    </source>
</reference>
<protein>
    <recommendedName>
        <fullName evidence="5">Integral membrane protein</fullName>
    </recommendedName>
</protein>
<feature type="compositionally biased region" description="Basic and acidic residues" evidence="1">
    <location>
        <begin position="77"/>
        <end position="89"/>
    </location>
</feature>
<name>A0A852Z6K9_9ACTN</name>
<dbReference type="Proteomes" id="UP000579605">
    <property type="component" value="Unassembled WGS sequence"/>
</dbReference>
<evidence type="ECO:0000313" key="3">
    <source>
        <dbReference type="EMBL" id="NYH88541.1"/>
    </source>
</evidence>